<dbReference type="InParanoid" id="A0A0C3DUT4"/>
<dbReference type="OrthoDB" id="529205at2759"/>
<dbReference type="AlphaFoldDB" id="A0A0C3DUT4"/>
<proteinExistence type="predicted"/>
<dbReference type="STRING" id="1036808.A0A0C3DUT4"/>
<reference evidence="3" key="2">
    <citation type="submission" date="2015-01" db="EMBL/GenBank/DDBJ databases">
        <title>Evolutionary Origins and Diversification of the Mycorrhizal Mutualists.</title>
        <authorList>
            <consortium name="DOE Joint Genome Institute"/>
            <consortium name="Mycorrhizal Genomics Consortium"/>
            <person name="Kohler A."/>
            <person name="Kuo A."/>
            <person name="Nagy L.G."/>
            <person name="Floudas D."/>
            <person name="Copeland A."/>
            <person name="Barry K.W."/>
            <person name="Cichocki N."/>
            <person name="Veneault-Fourrey C."/>
            <person name="LaButti K."/>
            <person name="Lindquist E.A."/>
            <person name="Lipzen A."/>
            <person name="Lundell T."/>
            <person name="Morin E."/>
            <person name="Murat C."/>
            <person name="Riley R."/>
            <person name="Ohm R."/>
            <person name="Sun H."/>
            <person name="Tunlid A."/>
            <person name="Henrissat B."/>
            <person name="Grigoriev I.V."/>
            <person name="Hibbett D.S."/>
            <person name="Martin F."/>
        </authorList>
    </citation>
    <scope>NUCLEOTIDE SEQUENCE [LARGE SCALE GENOMIC DNA]</scope>
    <source>
        <strain evidence="3">Foug A</strain>
    </source>
</reference>
<feature type="region of interest" description="Disordered" evidence="1">
    <location>
        <begin position="1"/>
        <end position="29"/>
    </location>
</feature>
<dbReference type="HOGENOM" id="CLU_112088_1_0_1"/>
<dbReference type="Proteomes" id="UP000053989">
    <property type="component" value="Unassembled WGS sequence"/>
</dbReference>
<name>A0A0C3DUT4_9AGAM</name>
<dbReference type="EMBL" id="KN822029">
    <property type="protein sequence ID" value="KIM64370.1"/>
    <property type="molecule type" value="Genomic_DNA"/>
</dbReference>
<feature type="compositionally biased region" description="Basic residues" evidence="1">
    <location>
        <begin position="16"/>
        <end position="25"/>
    </location>
</feature>
<evidence type="ECO:0000313" key="3">
    <source>
        <dbReference type="Proteomes" id="UP000053989"/>
    </source>
</evidence>
<organism evidence="2 3">
    <name type="scientific">Scleroderma citrinum Foug A</name>
    <dbReference type="NCBI Taxonomy" id="1036808"/>
    <lineage>
        <taxon>Eukaryota</taxon>
        <taxon>Fungi</taxon>
        <taxon>Dikarya</taxon>
        <taxon>Basidiomycota</taxon>
        <taxon>Agaricomycotina</taxon>
        <taxon>Agaricomycetes</taxon>
        <taxon>Agaricomycetidae</taxon>
        <taxon>Boletales</taxon>
        <taxon>Sclerodermatineae</taxon>
        <taxon>Sclerodermataceae</taxon>
        <taxon>Scleroderma</taxon>
    </lineage>
</organism>
<gene>
    <name evidence="2" type="ORF">SCLCIDRAFT_1213482</name>
</gene>
<accession>A0A0C3DUT4</accession>
<evidence type="ECO:0000256" key="1">
    <source>
        <dbReference type="SAM" id="MobiDB-lite"/>
    </source>
</evidence>
<protein>
    <submittedName>
        <fullName evidence="2">Uncharacterized protein</fullName>
    </submittedName>
</protein>
<keyword evidence="3" id="KW-1185">Reference proteome</keyword>
<feature type="compositionally biased region" description="Basic and acidic residues" evidence="1">
    <location>
        <begin position="1"/>
        <end position="15"/>
    </location>
</feature>
<reference evidence="2 3" key="1">
    <citation type="submission" date="2014-04" db="EMBL/GenBank/DDBJ databases">
        <authorList>
            <consortium name="DOE Joint Genome Institute"/>
            <person name="Kuo A."/>
            <person name="Kohler A."/>
            <person name="Nagy L.G."/>
            <person name="Floudas D."/>
            <person name="Copeland A."/>
            <person name="Barry K.W."/>
            <person name="Cichocki N."/>
            <person name="Veneault-Fourrey C."/>
            <person name="LaButti K."/>
            <person name="Lindquist E.A."/>
            <person name="Lipzen A."/>
            <person name="Lundell T."/>
            <person name="Morin E."/>
            <person name="Murat C."/>
            <person name="Sun H."/>
            <person name="Tunlid A."/>
            <person name="Henrissat B."/>
            <person name="Grigoriev I.V."/>
            <person name="Hibbett D.S."/>
            <person name="Martin F."/>
            <person name="Nordberg H.P."/>
            <person name="Cantor M.N."/>
            <person name="Hua S.X."/>
        </authorList>
    </citation>
    <scope>NUCLEOTIDE SEQUENCE [LARGE SCALE GENOMIC DNA]</scope>
    <source>
        <strain evidence="2 3">Foug A</strain>
    </source>
</reference>
<sequence>MHENDAELMEKDKRRNLSGGHHRTSAHIEDAPGWNECLATASEANVKADRSTTPIGDLPEKTINHLYSRHHPDERPEATGASYVRDEVAGPLGSAEAGEFEEEVDSDLENIDSDGRTVTRRIIREKVEIKK</sequence>
<evidence type="ECO:0000313" key="2">
    <source>
        <dbReference type="EMBL" id="KIM64370.1"/>
    </source>
</evidence>